<proteinExistence type="inferred from homology"/>
<dbReference type="PROSITE" id="PS01060">
    <property type="entry name" value="FLIP_1"/>
    <property type="match status" value="1"/>
</dbReference>
<evidence type="ECO:0000256" key="6">
    <source>
        <dbReference type="ARBA" id="ARBA00022795"/>
    </source>
</evidence>
<dbReference type="GO" id="GO:0005886">
    <property type="term" value="C:plasma membrane"/>
    <property type="evidence" value="ECO:0007669"/>
    <property type="project" value="UniProtKB-SubCell"/>
</dbReference>
<feature type="transmembrane region" description="Helical" evidence="12">
    <location>
        <begin position="187"/>
        <end position="211"/>
    </location>
</feature>
<evidence type="ECO:0000256" key="3">
    <source>
        <dbReference type="ARBA" id="ARBA00022448"/>
    </source>
</evidence>
<keyword evidence="13" id="KW-0282">Flagellum</keyword>
<dbReference type="Proteomes" id="UP000257045">
    <property type="component" value="Unassembled WGS sequence"/>
</dbReference>
<dbReference type="GO" id="GO:0044781">
    <property type="term" value="P:bacterial-type flagellum organization"/>
    <property type="evidence" value="ECO:0007669"/>
    <property type="project" value="UniProtKB-UniRule"/>
</dbReference>
<comment type="caution">
    <text evidence="12">Lacks conserved residue(s) required for the propagation of feature annotation.</text>
</comment>
<sequence>MIKKFFFLLFFSAITLLSAPQIPTVNLSFGAPNEPTELVNTLNIVIVMTLLVLAPSLVLVMTSFTRIVVVFAFLRTALGTQQSPPTQVIVSLSLILTFFIMEPTAKKAYDEGIKPYIDKQISYDVAFERGLKPFKEFMLNNTREKDLALFYRIRNLPNPESVDDVPITTLIPAFIISELKTAFQIGFLLYLPFLVIDMIVSSILMAMGMMMLPPVMISLPFKLLIFVLVDGFNLLVGNIVNGFK</sequence>
<dbReference type="NCBIfam" id="TIGR01103">
    <property type="entry name" value="fliP"/>
    <property type="match status" value="1"/>
</dbReference>
<dbReference type="EMBL" id="NXLV01000008">
    <property type="protein sequence ID" value="RDU70572.1"/>
    <property type="molecule type" value="Genomic_DNA"/>
</dbReference>
<keyword evidence="7 12" id="KW-0653">Protein transport</keyword>
<dbReference type="InterPro" id="IPR005837">
    <property type="entry name" value="FliP"/>
</dbReference>
<keyword evidence="14" id="KW-1185">Reference proteome</keyword>
<evidence type="ECO:0000256" key="1">
    <source>
        <dbReference type="ARBA" id="ARBA00006257"/>
    </source>
</evidence>
<feature type="transmembrane region" description="Helical" evidence="12">
    <location>
        <begin position="223"/>
        <end position="243"/>
    </location>
</feature>
<dbReference type="AlphaFoldDB" id="A0A3D8IZ73"/>
<evidence type="ECO:0000256" key="2">
    <source>
        <dbReference type="ARBA" id="ARBA00021714"/>
    </source>
</evidence>
<dbReference type="OrthoDB" id="9805111at2"/>
<evidence type="ECO:0000256" key="9">
    <source>
        <dbReference type="ARBA" id="ARBA00023136"/>
    </source>
</evidence>
<dbReference type="Pfam" id="PF00813">
    <property type="entry name" value="FliP"/>
    <property type="match status" value="1"/>
</dbReference>
<comment type="subcellular location">
    <subcellularLocation>
        <location evidence="12">Cell membrane</location>
        <topology evidence="12">Multi-pass membrane protein</topology>
    </subcellularLocation>
    <subcellularLocation>
        <location evidence="12">Bacterial flagellum basal body</location>
    </subcellularLocation>
</comment>
<organism evidence="13 14">
    <name type="scientific">Helicobacter brantae</name>
    <dbReference type="NCBI Taxonomy" id="375927"/>
    <lineage>
        <taxon>Bacteria</taxon>
        <taxon>Pseudomonadati</taxon>
        <taxon>Campylobacterota</taxon>
        <taxon>Epsilonproteobacteria</taxon>
        <taxon>Campylobacterales</taxon>
        <taxon>Helicobacteraceae</taxon>
        <taxon>Helicobacter</taxon>
    </lineage>
</organism>
<comment type="caution">
    <text evidence="13">The sequence shown here is derived from an EMBL/GenBank/DDBJ whole genome shotgun (WGS) entry which is preliminary data.</text>
</comment>
<comment type="similarity">
    <text evidence="1 12">Belongs to the FliP/MopC/SpaP family.</text>
</comment>
<evidence type="ECO:0000256" key="8">
    <source>
        <dbReference type="ARBA" id="ARBA00022989"/>
    </source>
</evidence>
<evidence type="ECO:0000256" key="4">
    <source>
        <dbReference type="ARBA" id="ARBA00022475"/>
    </source>
</evidence>
<keyword evidence="3 12" id="KW-0813">Transport</keyword>
<evidence type="ECO:0000256" key="10">
    <source>
        <dbReference type="ARBA" id="ARBA00023143"/>
    </source>
</evidence>
<dbReference type="PRINTS" id="PR01302">
    <property type="entry name" value="TYPE3IMPPROT"/>
</dbReference>
<reference evidence="13 14" key="1">
    <citation type="submission" date="2018-04" db="EMBL/GenBank/DDBJ databases">
        <title>Novel Campyloabacter and Helicobacter Species and Strains.</title>
        <authorList>
            <person name="Mannion A.J."/>
            <person name="Shen Z."/>
            <person name="Fox J.G."/>
        </authorList>
    </citation>
    <scope>NUCLEOTIDE SEQUENCE [LARGE SCALE GENOMIC DNA]</scope>
    <source>
        <strain evidence="13 14">MIT 04-9366</strain>
    </source>
</reference>
<dbReference type="GO" id="GO:0009425">
    <property type="term" value="C:bacterial-type flagellum basal body"/>
    <property type="evidence" value="ECO:0007669"/>
    <property type="project" value="UniProtKB-SubCell"/>
</dbReference>
<name>A0A3D8IZ73_9HELI</name>
<keyword evidence="9 12" id="KW-0472">Membrane</keyword>
<dbReference type="GO" id="GO:0009306">
    <property type="term" value="P:protein secretion"/>
    <property type="evidence" value="ECO:0007669"/>
    <property type="project" value="UniProtKB-UniRule"/>
</dbReference>
<evidence type="ECO:0000256" key="7">
    <source>
        <dbReference type="ARBA" id="ARBA00022927"/>
    </source>
</evidence>
<keyword evidence="8 12" id="KW-1133">Transmembrane helix</keyword>
<protein>
    <recommendedName>
        <fullName evidence="2 12">Flagellar biosynthetic protein FliP</fullName>
    </recommendedName>
</protein>
<dbReference type="RefSeq" id="WP_115569667.1">
    <property type="nucleotide sequence ID" value="NZ_NXLV01000008.1"/>
</dbReference>
<keyword evidence="10" id="KW-0975">Bacterial flagellum</keyword>
<dbReference type="NCBIfam" id="NF009438">
    <property type="entry name" value="PRK12797.1"/>
    <property type="match status" value="1"/>
</dbReference>
<dbReference type="PANTHER" id="PTHR30587:SF0">
    <property type="entry name" value="FLAGELLAR BIOSYNTHETIC PROTEIN FLIP"/>
    <property type="match status" value="1"/>
</dbReference>
<keyword evidence="5 12" id="KW-0812">Transmembrane</keyword>
<feature type="transmembrane region" description="Helical" evidence="12">
    <location>
        <begin position="44"/>
        <end position="74"/>
    </location>
</feature>
<evidence type="ECO:0000313" key="14">
    <source>
        <dbReference type="Proteomes" id="UP000257045"/>
    </source>
</evidence>
<comment type="function">
    <text evidence="12">Plays a role in the flagellum-specific transport system.</text>
</comment>
<evidence type="ECO:0000256" key="11">
    <source>
        <dbReference type="ARBA" id="ARBA00023225"/>
    </source>
</evidence>
<dbReference type="InterPro" id="IPR005838">
    <property type="entry name" value="T3SS_IM_P"/>
</dbReference>
<dbReference type="PRINTS" id="PR00951">
    <property type="entry name" value="FLGBIOSNFLIP"/>
</dbReference>
<evidence type="ECO:0000256" key="12">
    <source>
        <dbReference type="RuleBase" id="RU362069"/>
    </source>
</evidence>
<keyword evidence="13" id="KW-0966">Cell projection</keyword>
<evidence type="ECO:0000256" key="5">
    <source>
        <dbReference type="ARBA" id="ARBA00022692"/>
    </source>
</evidence>
<accession>A0A3D8IZ73</accession>
<keyword evidence="13" id="KW-0969">Cilium</keyword>
<keyword evidence="4 12" id="KW-1003">Cell membrane</keyword>
<keyword evidence="6 12" id="KW-1005">Bacterial flagellum biogenesis</keyword>
<gene>
    <name evidence="12 13" type="primary">fliP</name>
    <name evidence="13" type="ORF">CQA58_05215</name>
</gene>
<keyword evidence="11 12" id="KW-1006">Bacterial flagellum protein export</keyword>
<dbReference type="PANTHER" id="PTHR30587">
    <property type="entry name" value="FLAGELLAR BIOSYNTHETIC PROTEIN FLIP"/>
    <property type="match status" value="1"/>
</dbReference>
<evidence type="ECO:0000313" key="13">
    <source>
        <dbReference type="EMBL" id="RDU70572.1"/>
    </source>
</evidence>